<organism evidence="2">
    <name type="scientific">Ananas comosus var. bracteatus</name>
    <name type="common">red pineapple</name>
    <dbReference type="NCBI Taxonomy" id="296719"/>
    <lineage>
        <taxon>Eukaryota</taxon>
        <taxon>Viridiplantae</taxon>
        <taxon>Streptophyta</taxon>
        <taxon>Embryophyta</taxon>
        <taxon>Tracheophyta</taxon>
        <taxon>Spermatophyta</taxon>
        <taxon>Magnoliopsida</taxon>
        <taxon>Liliopsida</taxon>
        <taxon>Poales</taxon>
        <taxon>Bromeliaceae</taxon>
        <taxon>Bromelioideae</taxon>
        <taxon>Ananas</taxon>
    </lineage>
</organism>
<evidence type="ECO:0000256" key="1">
    <source>
        <dbReference type="SAM" id="MobiDB-lite"/>
    </source>
</evidence>
<proteinExistence type="predicted"/>
<dbReference type="AlphaFoldDB" id="A0A6V7PMM9"/>
<accession>A0A6V7PMM9</accession>
<evidence type="ECO:0000313" key="2">
    <source>
        <dbReference type="EMBL" id="CAD1832100.1"/>
    </source>
</evidence>
<reference evidence="2" key="1">
    <citation type="submission" date="2020-07" db="EMBL/GenBank/DDBJ databases">
        <authorList>
            <person name="Lin J."/>
        </authorList>
    </citation>
    <scope>NUCLEOTIDE SEQUENCE</scope>
</reference>
<name>A0A6V7PMM9_ANACO</name>
<protein>
    <submittedName>
        <fullName evidence="2">Uncharacterized protein</fullName>
    </submittedName>
</protein>
<dbReference type="PANTHER" id="PTHR47481:SF33">
    <property type="entry name" value="RETROTRANSPOSON COPIA-LIKE N-TERMINAL DOMAIN-CONTAINING PROTEIN"/>
    <property type="match status" value="1"/>
</dbReference>
<feature type="compositionally biased region" description="Basic and acidic residues" evidence="1">
    <location>
        <begin position="332"/>
        <end position="347"/>
    </location>
</feature>
<feature type="region of interest" description="Disordered" evidence="1">
    <location>
        <begin position="332"/>
        <end position="392"/>
    </location>
</feature>
<sequence length="392" mass="44443">MTDLVGTTSGIKKLNNHNYGYWQTCIESYLQGQDLWEVIGGAETTPPKENAEVFRKWHIKAGKAMFILKTTVEEELLEHIKEADTPKAAWDTLASLYSKKNDARLQLLENELMTISQGSMTISQYFMKRIIIHSLKPEYNGFITAIRGWPTQPTLVKLENLLANQEALAKQMVGVSLKTEEEALFSSRRKGRATGGPRNLKLPKEFGGLKQRLGESHLTGESTTKWSKIPDSLKATDDEAESVTIAARKDTSPETVGTRRNKYKAIWQRQVTTKQHTKVKKSGMLKPHSPSWSQKKTVTQTRRKLSKNKVSSWWSSQEVILPDSEEIEIKLQEKLGEQVQEEEKTASEQEESGQPSTESTSDEQQLQKSPEPWRTDVHYQTQKNIGQASLKT</sequence>
<dbReference type="EMBL" id="LR862149">
    <property type="protein sequence ID" value="CAD1832100.1"/>
    <property type="molecule type" value="Genomic_DNA"/>
</dbReference>
<feature type="compositionally biased region" description="Polar residues" evidence="1">
    <location>
        <begin position="353"/>
        <end position="368"/>
    </location>
</feature>
<gene>
    <name evidence="2" type="ORF">CB5_LOCUS15311</name>
</gene>
<feature type="compositionally biased region" description="Polar residues" evidence="1">
    <location>
        <begin position="378"/>
        <end position="392"/>
    </location>
</feature>
<feature type="compositionally biased region" description="Polar residues" evidence="1">
    <location>
        <begin position="290"/>
        <end position="300"/>
    </location>
</feature>
<dbReference type="Pfam" id="PF14223">
    <property type="entry name" value="Retrotran_gag_2"/>
    <property type="match status" value="1"/>
</dbReference>
<feature type="region of interest" description="Disordered" evidence="1">
    <location>
        <begin position="271"/>
        <end position="307"/>
    </location>
</feature>
<dbReference type="PANTHER" id="PTHR47481">
    <property type="match status" value="1"/>
</dbReference>